<reference evidence="1 2" key="1">
    <citation type="submission" date="2023-09" db="EMBL/GenBank/DDBJ databases">
        <authorList>
            <person name="Wang M."/>
        </authorList>
    </citation>
    <scope>NUCLEOTIDE SEQUENCE [LARGE SCALE GENOMIC DNA]</scope>
    <source>
        <strain evidence="1">GT-2023</strain>
        <tissue evidence="1">Liver</tissue>
    </source>
</reference>
<protein>
    <submittedName>
        <fullName evidence="1">Uncharacterized protein</fullName>
    </submittedName>
</protein>
<proteinExistence type="predicted"/>
<evidence type="ECO:0000313" key="1">
    <source>
        <dbReference type="EMBL" id="KAL1250486.1"/>
    </source>
</evidence>
<organism evidence="1 2">
    <name type="scientific">Cirrhinus molitorella</name>
    <name type="common">mud carp</name>
    <dbReference type="NCBI Taxonomy" id="172907"/>
    <lineage>
        <taxon>Eukaryota</taxon>
        <taxon>Metazoa</taxon>
        <taxon>Chordata</taxon>
        <taxon>Craniata</taxon>
        <taxon>Vertebrata</taxon>
        <taxon>Euteleostomi</taxon>
        <taxon>Actinopterygii</taxon>
        <taxon>Neopterygii</taxon>
        <taxon>Teleostei</taxon>
        <taxon>Ostariophysi</taxon>
        <taxon>Cypriniformes</taxon>
        <taxon>Cyprinidae</taxon>
        <taxon>Labeoninae</taxon>
        <taxon>Labeonini</taxon>
        <taxon>Cirrhinus</taxon>
    </lineage>
</organism>
<accession>A0ABR3LEH4</accession>
<gene>
    <name evidence="1" type="ORF">QQF64_018282</name>
</gene>
<dbReference type="EMBL" id="JAYMGO010000022">
    <property type="protein sequence ID" value="KAL1250486.1"/>
    <property type="molecule type" value="Genomic_DNA"/>
</dbReference>
<dbReference type="Proteomes" id="UP001558613">
    <property type="component" value="Unassembled WGS sequence"/>
</dbReference>
<sequence length="81" mass="9126">MKATATCQWCTRQQVALMAHNLYVYDPTYNNKTTSSLASSVSAGSLEEFTNSSAFSKRFTNKCWTVPISLKVEKIKLVREN</sequence>
<comment type="caution">
    <text evidence="1">The sequence shown here is derived from an EMBL/GenBank/DDBJ whole genome shotgun (WGS) entry which is preliminary data.</text>
</comment>
<evidence type="ECO:0000313" key="2">
    <source>
        <dbReference type="Proteomes" id="UP001558613"/>
    </source>
</evidence>
<keyword evidence="2" id="KW-1185">Reference proteome</keyword>
<name>A0ABR3LEH4_9TELE</name>